<dbReference type="KEGG" id="add:HUW48_22520"/>
<keyword evidence="3" id="KW-1185">Reference proteome</keyword>
<dbReference type="GO" id="GO:0016747">
    <property type="term" value="F:acyltransferase activity, transferring groups other than amino-acyl groups"/>
    <property type="evidence" value="ECO:0007669"/>
    <property type="project" value="InterPro"/>
</dbReference>
<dbReference type="AlphaFoldDB" id="A0A7L7LCR3"/>
<dbReference type="InterPro" id="IPR052564">
    <property type="entry name" value="N-acetyltrans/Recomb-assoc"/>
</dbReference>
<reference evidence="2 3" key="1">
    <citation type="submission" date="2020-06" db="EMBL/GenBank/DDBJ databases">
        <authorList>
            <person name="Hwang Y.J."/>
        </authorList>
    </citation>
    <scope>NUCLEOTIDE SEQUENCE [LARGE SCALE GENOMIC DNA]</scope>
    <source>
        <strain evidence="2 3">KUDC8001</strain>
    </source>
</reference>
<dbReference type="Proteomes" id="UP000514509">
    <property type="component" value="Chromosome"/>
</dbReference>
<dbReference type="Gene3D" id="3.40.630.30">
    <property type="match status" value="1"/>
</dbReference>
<dbReference type="EMBL" id="CP055153">
    <property type="protein sequence ID" value="QMU30628.1"/>
    <property type="molecule type" value="Genomic_DNA"/>
</dbReference>
<dbReference type="SUPFAM" id="SSF55729">
    <property type="entry name" value="Acyl-CoA N-acyltransferases (Nat)"/>
    <property type="match status" value="1"/>
</dbReference>
<dbReference type="InterPro" id="IPR016181">
    <property type="entry name" value="Acyl_CoA_acyltransferase"/>
</dbReference>
<name>A0A7L7LCR3_9BACT</name>
<dbReference type="PANTHER" id="PTHR43451:SF1">
    <property type="entry name" value="ACETYLTRANSFERASE"/>
    <property type="match status" value="1"/>
</dbReference>
<reference evidence="2 3" key="2">
    <citation type="submission" date="2020-08" db="EMBL/GenBank/DDBJ databases">
        <title>Adhaeribacter dokdonensis sp. nov., isolated from the rhizosphere of Elymus tsukushiensis, a plant native to the Dokdo Islands, Republic of Korea.</title>
        <authorList>
            <person name="Ghim S.Y."/>
        </authorList>
    </citation>
    <scope>NUCLEOTIDE SEQUENCE [LARGE SCALE GENOMIC DNA]</scope>
    <source>
        <strain evidence="2 3">KUDC8001</strain>
    </source>
</reference>
<dbReference type="Pfam" id="PF13673">
    <property type="entry name" value="Acetyltransf_10"/>
    <property type="match status" value="1"/>
</dbReference>
<dbReference type="InterPro" id="IPR000182">
    <property type="entry name" value="GNAT_dom"/>
</dbReference>
<protein>
    <submittedName>
        <fullName evidence="2">GNAT family N-acetyltransferase</fullName>
    </submittedName>
</protein>
<dbReference type="RefSeq" id="WP_182413072.1">
    <property type="nucleotide sequence ID" value="NZ_CP055153.1"/>
</dbReference>
<evidence type="ECO:0000313" key="3">
    <source>
        <dbReference type="Proteomes" id="UP000514509"/>
    </source>
</evidence>
<dbReference type="CDD" id="cd04301">
    <property type="entry name" value="NAT_SF"/>
    <property type="match status" value="1"/>
</dbReference>
<proteinExistence type="predicted"/>
<evidence type="ECO:0000259" key="1">
    <source>
        <dbReference type="PROSITE" id="PS51186"/>
    </source>
</evidence>
<dbReference type="PROSITE" id="PS51186">
    <property type="entry name" value="GNAT"/>
    <property type="match status" value="1"/>
</dbReference>
<feature type="domain" description="N-acetyltransferase" evidence="1">
    <location>
        <begin position="6"/>
        <end position="159"/>
    </location>
</feature>
<dbReference type="PANTHER" id="PTHR43451">
    <property type="entry name" value="ACETYLTRANSFERASE (GNAT) FAMILY PROTEIN"/>
    <property type="match status" value="1"/>
</dbReference>
<gene>
    <name evidence="2" type="ORF">HUW48_22520</name>
</gene>
<evidence type="ECO:0000313" key="2">
    <source>
        <dbReference type="EMBL" id="QMU30628.1"/>
    </source>
</evidence>
<accession>A0A7L7LCR3</accession>
<sequence length="162" mass="18499">MQTEVLTLRSGKLDDLAEMQQLYVDTITTICTKDYNKKQLQVWAAGVKNKQRWLAIFENQYVIVAQKGSKIVGYGTLENGSYIDLLFIHKDFQRQGIADQLLNALENKAIKLNSPKLTSNVSKTAKGLFERKGFQVIQEQNNLIKGVEIVNYKMFKNLNQVI</sequence>
<keyword evidence="2" id="KW-0808">Transferase</keyword>
<organism evidence="2 3">
    <name type="scientific">Adhaeribacter radiodurans</name>
    <dbReference type="NCBI Taxonomy" id="2745197"/>
    <lineage>
        <taxon>Bacteria</taxon>
        <taxon>Pseudomonadati</taxon>
        <taxon>Bacteroidota</taxon>
        <taxon>Cytophagia</taxon>
        <taxon>Cytophagales</taxon>
        <taxon>Hymenobacteraceae</taxon>
        <taxon>Adhaeribacter</taxon>
    </lineage>
</organism>